<sequence>MEVFDRKTCNVPLTQCGFIDMFVREAFANFSEFANLGHLSAQLEANYEQWKSQTSSWTPANNVSLHI</sequence>
<dbReference type="SUPFAM" id="SSF109604">
    <property type="entry name" value="HD-domain/PDEase-like"/>
    <property type="match status" value="1"/>
</dbReference>
<name>A0A016UL11_9BILA</name>
<comment type="caution">
    <text evidence="2">The sequence shown here is derived from an EMBL/GenBank/DDBJ whole genome shotgun (WGS) entry which is preliminary data.</text>
</comment>
<evidence type="ECO:0000313" key="2">
    <source>
        <dbReference type="EMBL" id="EYC15920.1"/>
    </source>
</evidence>
<organism evidence="2 3">
    <name type="scientific">Ancylostoma ceylanicum</name>
    <dbReference type="NCBI Taxonomy" id="53326"/>
    <lineage>
        <taxon>Eukaryota</taxon>
        <taxon>Metazoa</taxon>
        <taxon>Ecdysozoa</taxon>
        <taxon>Nematoda</taxon>
        <taxon>Chromadorea</taxon>
        <taxon>Rhabditida</taxon>
        <taxon>Rhabditina</taxon>
        <taxon>Rhabditomorpha</taxon>
        <taxon>Strongyloidea</taxon>
        <taxon>Ancylostomatidae</taxon>
        <taxon>Ancylostomatinae</taxon>
        <taxon>Ancylostoma</taxon>
    </lineage>
</organism>
<dbReference type="EMBL" id="JARK01001371">
    <property type="protein sequence ID" value="EYC15920.1"/>
    <property type="molecule type" value="Genomic_DNA"/>
</dbReference>
<dbReference type="GO" id="GO:0007165">
    <property type="term" value="P:signal transduction"/>
    <property type="evidence" value="ECO:0007669"/>
    <property type="project" value="InterPro"/>
</dbReference>
<proteinExistence type="predicted"/>
<reference evidence="3" key="1">
    <citation type="journal article" date="2015" name="Nat. Genet.">
        <title>The genome and transcriptome of the zoonotic hookworm Ancylostoma ceylanicum identify infection-specific gene families.</title>
        <authorList>
            <person name="Schwarz E.M."/>
            <person name="Hu Y."/>
            <person name="Antoshechkin I."/>
            <person name="Miller M.M."/>
            <person name="Sternberg P.W."/>
            <person name="Aroian R.V."/>
        </authorList>
    </citation>
    <scope>NUCLEOTIDE SEQUENCE</scope>
    <source>
        <strain evidence="3">HY135</strain>
    </source>
</reference>
<dbReference type="InterPro" id="IPR036971">
    <property type="entry name" value="PDEase_catalytic_dom_sf"/>
</dbReference>
<accession>A0A016UL11</accession>
<gene>
    <name evidence="2" type="primary">Acey_s0035.g3045</name>
    <name evidence="2" type="synonym">Acey-pde-6</name>
    <name evidence="2" type="ORF">Y032_0035g3045</name>
</gene>
<dbReference type="PROSITE" id="PS51845">
    <property type="entry name" value="PDEASE_I_2"/>
    <property type="match status" value="1"/>
</dbReference>
<dbReference type="OrthoDB" id="189220at2759"/>
<dbReference type="InterPro" id="IPR002073">
    <property type="entry name" value="PDEase_catalytic_dom"/>
</dbReference>
<dbReference type="Proteomes" id="UP000024635">
    <property type="component" value="Unassembled WGS sequence"/>
</dbReference>
<evidence type="ECO:0000259" key="1">
    <source>
        <dbReference type="PROSITE" id="PS51845"/>
    </source>
</evidence>
<dbReference type="Gene3D" id="1.10.1300.10">
    <property type="entry name" value="3'5'-cyclic nucleotide phosphodiesterase, catalytic domain"/>
    <property type="match status" value="1"/>
</dbReference>
<keyword evidence="3" id="KW-1185">Reference proteome</keyword>
<evidence type="ECO:0000313" key="3">
    <source>
        <dbReference type="Proteomes" id="UP000024635"/>
    </source>
</evidence>
<dbReference type="AlphaFoldDB" id="A0A016UL11"/>
<feature type="domain" description="PDEase" evidence="1">
    <location>
        <begin position="1"/>
        <end position="57"/>
    </location>
</feature>
<dbReference type="GO" id="GO:0004114">
    <property type="term" value="F:3',5'-cyclic-nucleotide phosphodiesterase activity"/>
    <property type="evidence" value="ECO:0007669"/>
    <property type="project" value="InterPro"/>
</dbReference>
<protein>
    <recommendedName>
        <fullName evidence="1">PDEase domain-containing protein</fullName>
    </recommendedName>
</protein>